<sequence length="298" mass="33479">MSNITPAKLAIYYSYPSSVNATFTVGGAANVFKDYNQVVFGAGLEENTHPDHQNTIDIINDSVMANTEVYGYIDATLALDTIQNKIDKWYNMGVSGIFMDRFGYDFNVSRQKQREIVWSIHEKGDNTLKAFVNAWNPDDVFSPNVDATHNPNGLVTRLGANDWYLAESFTVINGQYDDADVDNNGIKDWQDKAAKLVNYRTTYGTKIAATTTYDNTAFDQNKMDYAYFASVMNNFDAFSFGEENFASVSAQLPFRTRKNFFGNNFVGSVVINGNTYYRYTNIGITINTNAHTVDTLIE</sequence>
<dbReference type="EMBL" id="KY684083">
    <property type="protein sequence ID" value="ARF08694.1"/>
    <property type="molecule type" value="Genomic_DNA"/>
</dbReference>
<gene>
    <name evidence="1" type="ORF">Catovirus_1_744</name>
</gene>
<evidence type="ECO:0000313" key="1">
    <source>
        <dbReference type="EMBL" id="ARF08694.1"/>
    </source>
</evidence>
<reference evidence="1" key="1">
    <citation type="journal article" date="2017" name="Science">
        <title>Giant viruses with an expanded complement of translation system components.</title>
        <authorList>
            <person name="Schulz F."/>
            <person name="Yutin N."/>
            <person name="Ivanova N.N."/>
            <person name="Ortega D.R."/>
            <person name="Lee T.K."/>
            <person name="Vierheilig J."/>
            <person name="Daims H."/>
            <person name="Horn M."/>
            <person name="Wagner M."/>
            <person name="Jensen G.J."/>
            <person name="Kyrpides N.C."/>
            <person name="Koonin E.V."/>
            <person name="Woyke T."/>
        </authorList>
    </citation>
    <scope>NUCLEOTIDE SEQUENCE</scope>
    <source>
        <strain evidence="1">CTV1</strain>
    </source>
</reference>
<proteinExistence type="predicted"/>
<accession>A0A1V0SAJ6</accession>
<protein>
    <submittedName>
        <fullName evidence="1">Uncharacterized protein</fullName>
    </submittedName>
</protein>
<name>A0A1V0SAJ6_9VIRU</name>
<organism evidence="1">
    <name type="scientific">Catovirus CTV1</name>
    <dbReference type="NCBI Taxonomy" id="1977631"/>
    <lineage>
        <taxon>Viruses</taxon>
        <taxon>Varidnaviria</taxon>
        <taxon>Bamfordvirae</taxon>
        <taxon>Nucleocytoviricota</taxon>
        <taxon>Megaviricetes</taxon>
        <taxon>Imitervirales</taxon>
        <taxon>Mimiviridae</taxon>
        <taxon>Klosneuvirinae</taxon>
        <taxon>Catovirus</taxon>
    </lineage>
</organism>